<protein>
    <recommendedName>
        <fullName evidence="2">DUF5655 domain-containing protein</fullName>
    </recommendedName>
</protein>
<dbReference type="InterPro" id="IPR011856">
    <property type="entry name" value="tRNA_endonuc-like_dom_sf"/>
</dbReference>
<evidence type="ECO:0008006" key="2">
    <source>
        <dbReference type="Google" id="ProtNLM"/>
    </source>
</evidence>
<proteinExistence type="predicted"/>
<dbReference type="Gene3D" id="3.40.1350.10">
    <property type="match status" value="1"/>
</dbReference>
<dbReference type="GO" id="GO:0003676">
    <property type="term" value="F:nucleic acid binding"/>
    <property type="evidence" value="ECO:0007669"/>
    <property type="project" value="InterPro"/>
</dbReference>
<feature type="non-terminal residue" evidence="1">
    <location>
        <position position="132"/>
    </location>
</feature>
<gene>
    <name evidence="1" type="ORF">METZ01_LOCUS401923</name>
</gene>
<evidence type="ECO:0000313" key="1">
    <source>
        <dbReference type="EMBL" id="SVD49069.1"/>
    </source>
</evidence>
<sequence length="132" mass="15336">MILFNLKNKKLSPINPKLFGAEKEIQSIVESNTEEIFDLRLVCSEFSVGQFRFDSVCFDEESKSFVIIEYKKDHSFSIIDQGFSYLSTMLQNKAEFILEYNEITGKTLKKNTVDWSQSRIIFISPSFTAHQK</sequence>
<reference evidence="1" key="1">
    <citation type="submission" date="2018-05" db="EMBL/GenBank/DDBJ databases">
        <authorList>
            <person name="Lanie J.A."/>
            <person name="Ng W.-L."/>
            <person name="Kazmierczak K.M."/>
            <person name="Andrzejewski T.M."/>
            <person name="Davidsen T.M."/>
            <person name="Wayne K.J."/>
            <person name="Tettelin H."/>
            <person name="Glass J.I."/>
            <person name="Rusch D."/>
            <person name="Podicherti R."/>
            <person name="Tsui H.-C.T."/>
            <person name="Winkler M.E."/>
        </authorList>
    </citation>
    <scope>NUCLEOTIDE SEQUENCE</scope>
</reference>
<name>A0A382VRA2_9ZZZZ</name>
<dbReference type="AlphaFoldDB" id="A0A382VRA2"/>
<accession>A0A382VRA2</accession>
<dbReference type="EMBL" id="UINC01154024">
    <property type="protein sequence ID" value="SVD49069.1"/>
    <property type="molecule type" value="Genomic_DNA"/>
</dbReference>
<organism evidence="1">
    <name type="scientific">marine metagenome</name>
    <dbReference type="NCBI Taxonomy" id="408172"/>
    <lineage>
        <taxon>unclassified sequences</taxon>
        <taxon>metagenomes</taxon>
        <taxon>ecological metagenomes</taxon>
    </lineage>
</organism>